<feature type="domain" description="ParB-like N-terminal" evidence="2">
    <location>
        <begin position="28"/>
        <end position="112"/>
    </location>
</feature>
<proteinExistence type="predicted"/>
<organism evidence="3 4">
    <name type="scientific">Kibdelosporangium banguiense</name>
    <dbReference type="NCBI Taxonomy" id="1365924"/>
    <lineage>
        <taxon>Bacteria</taxon>
        <taxon>Bacillati</taxon>
        <taxon>Actinomycetota</taxon>
        <taxon>Actinomycetes</taxon>
        <taxon>Pseudonocardiales</taxon>
        <taxon>Pseudonocardiaceae</taxon>
        <taxon>Kibdelosporangium</taxon>
    </lineage>
</organism>
<dbReference type="CDD" id="cd16387">
    <property type="entry name" value="ParB_N_Srx"/>
    <property type="match status" value="1"/>
</dbReference>
<evidence type="ECO:0000256" key="1">
    <source>
        <dbReference type="SAM" id="MobiDB-lite"/>
    </source>
</evidence>
<dbReference type="Pfam" id="PF02195">
    <property type="entry name" value="ParB_N"/>
    <property type="match status" value="1"/>
</dbReference>
<dbReference type="SUPFAM" id="SSF110849">
    <property type="entry name" value="ParB/Sulfiredoxin"/>
    <property type="match status" value="1"/>
</dbReference>
<gene>
    <name evidence="3" type="ORF">JOF56_006857</name>
</gene>
<feature type="compositionally biased region" description="Polar residues" evidence="1">
    <location>
        <begin position="1"/>
        <end position="11"/>
    </location>
</feature>
<feature type="region of interest" description="Disordered" evidence="1">
    <location>
        <begin position="212"/>
        <end position="272"/>
    </location>
</feature>
<protein>
    <submittedName>
        <fullName evidence="3">ParB-like chromosome segregation protein Spo0J</fullName>
    </submittedName>
</protein>
<evidence type="ECO:0000313" key="3">
    <source>
        <dbReference type="EMBL" id="MBP2326472.1"/>
    </source>
</evidence>
<name>A0ABS4TPZ4_9PSEU</name>
<feature type="compositionally biased region" description="Basic and acidic residues" evidence="1">
    <location>
        <begin position="34"/>
        <end position="55"/>
    </location>
</feature>
<dbReference type="RefSeq" id="WP_307855379.1">
    <property type="nucleotide sequence ID" value="NZ_JAGINW010000001.1"/>
</dbReference>
<comment type="caution">
    <text evidence="3">The sequence shown here is derived from an EMBL/GenBank/DDBJ whole genome shotgun (WGS) entry which is preliminary data.</text>
</comment>
<evidence type="ECO:0000313" key="4">
    <source>
        <dbReference type="Proteomes" id="UP001519332"/>
    </source>
</evidence>
<feature type="compositionally biased region" description="Basic and acidic residues" evidence="1">
    <location>
        <begin position="249"/>
        <end position="258"/>
    </location>
</feature>
<dbReference type="InterPro" id="IPR036086">
    <property type="entry name" value="ParB/Sulfiredoxin_sf"/>
</dbReference>
<evidence type="ECO:0000259" key="2">
    <source>
        <dbReference type="SMART" id="SM00470"/>
    </source>
</evidence>
<keyword evidence="4" id="KW-1185">Reference proteome</keyword>
<sequence length="341" mass="37309">MRNTTSASPGGQSEADGQYAPAQIGPVVELPVDSLRRADSPRQSGESEKHIKALAESESDLPPILVHRETMQVIDGMHRLRAALAQGRETISARFYDGDNADVFVAAVEANTAHGLPLSLNDRKRAAARILLSHPHWSDRAIAAVTGLSHKTVGTIRQRSAGESHQSNARVGRDGKTRTPNVADRRQAARELISARPDASLREIAKSTGISVGTAHDVRKRMNQEKNPGLPKSAIGRAQHKQPAAQRPRPPDIRDHSNNQRSEPPAALRDLARDPTLRFSEAGRALLHWLAARGVESRDWSDFVDTIPAHCTHTVAKLAKTYAQAWQEFALELEQRTTEAC</sequence>
<accession>A0ABS4TPZ4</accession>
<feature type="region of interest" description="Disordered" evidence="1">
    <location>
        <begin position="1"/>
        <end position="56"/>
    </location>
</feature>
<dbReference type="EMBL" id="JAGINW010000001">
    <property type="protein sequence ID" value="MBP2326472.1"/>
    <property type="molecule type" value="Genomic_DNA"/>
</dbReference>
<feature type="compositionally biased region" description="Basic and acidic residues" evidence="1">
    <location>
        <begin position="171"/>
        <end position="185"/>
    </location>
</feature>
<feature type="region of interest" description="Disordered" evidence="1">
    <location>
        <begin position="157"/>
        <end position="185"/>
    </location>
</feature>
<dbReference type="SMART" id="SM00470">
    <property type="entry name" value="ParB"/>
    <property type="match status" value="1"/>
</dbReference>
<dbReference type="Gene3D" id="3.90.1530.10">
    <property type="entry name" value="Conserved hypothetical protein from pyrococcus furiosus pfu- 392566-001, ParB domain"/>
    <property type="match status" value="1"/>
</dbReference>
<dbReference type="InterPro" id="IPR003115">
    <property type="entry name" value="ParB_N"/>
</dbReference>
<feature type="compositionally biased region" description="Polar residues" evidence="1">
    <location>
        <begin position="157"/>
        <end position="169"/>
    </location>
</feature>
<dbReference type="Proteomes" id="UP001519332">
    <property type="component" value="Unassembled WGS sequence"/>
</dbReference>
<reference evidence="3 4" key="1">
    <citation type="submission" date="2021-03" db="EMBL/GenBank/DDBJ databases">
        <title>Sequencing the genomes of 1000 actinobacteria strains.</title>
        <authorList>
            <person name="Klenk H.-P."/>
        </authorList>
    </citation>
    <scope>NUCLEOTIDE SEQUENCE [LARGE SCALE GENOMIC DNA]</scope>
    <source>
        <strain evidence="3 4">DSM 46670</strain>
    </source>
</reference>